<keyword evidence="7" id="KW-1185">Reference proteome</keyword>
<dbReference type="InterPro" id="IPR009057">
    <property type="entry name" value="Homeodomain-like_sf"/>
</dbReference>
<keyword evidence="1" id="KW-0805">Transcription regulation</keyword>
<accession>A0A1H2Q930</accession>
<dbReference type="InterPro" id="IPR037923">
    <property type="entry name" value="HTH-like"/>
</dbReference>
<dbReference type="SUPFAM" id="SSF46689">
    <property type="entry name" value="Homeodomain-like"/>
    <property type="match status" value="2"/>
</dbReference>
<evidence type="ECO:0000313" key="6">
    <source>
        <dbReference type="EMBL" id="SDW02929.1"/>
    </source>
</evidence>
<keyword evidence="3" id="KW-0010">Activator</keyword>
<dbReference type="Pfam" id="PF12852">
    <property type="entry name" value="Cupin_6"/>
    <property type="match status" value="1"/>
</dbReference>
<feature type="domain" description="HTH araC/xylS-type" evidence="5">
    <location>
        <begin position="220"/>
        <end position="318"/>
    </location>
</feature>
<dbReference type="PROSITE" id="PS00041">
    <property type="entry name" value="HTH_ARAC_FAMILY_1"/>
    <property type="match status" value="1"/>
</dbReference>
<evidence type="ECO:0000256" key="1">
    <source>
        <dbReference type="ARBA" id="ARBA00023015"/>
    </source>
</evidence>
<dbReference type="Gene3D" id="1.10.10.60">
    <property type="entry name" value="Homeodomain-like"/>
    <property type="match status" value="1"/>
</dbReference>
<organism evidence="6 7">
    <name type="scientific">Aidingimonas halophila</name>
    <dbReference type="NCBI Taxonomy" id="574349"/>
    <lineage>
        <taxon>Bacteria</taxon>
        <taxon>Pseudomonadati</taxon>
        <taxon>Pseudomonadota</taxon>
        <taxon>Gammaproteobacteria</taxon>
        <taxon>Oceanospirillales</taxon>
        <taxon>Halomonadaceae</taxon>
        <taxon>Aidingimonas</taxon>
    </lineage>
</organism>
<dbReference type="AlphaFoldDB" id="A0A1H2Q930"/>
<dbReference type="EMBL" id="FNNI01000001">
    <property type="protein sequence ID" value="SDW02929.1"/>
    <property type="molecule type" value="Genomic_DNA"/>
</dbReference>
<keyword evidence="4" id="KW-0804">Transcription</keyword>
<dbReference type="PANTHER" id="PTHR46796:SF7">
    <property type="entry name" value="ARAC FAMILY TRANSCRIPTIONAL REGULATOR"/>
    <property type="match status" value="1"/>
</dbReference>
<proteinExistence type="predicted"/>
<evidence type="ECO:0000256" key="2">
    <source>
        <dbReference type="ARBA" id="ARBA00023125"/>
    </source>
</evidence>
<dbReference type="STRING" id="574349.SAMN05443545_10110"/>
<dbReference type="InterPro" id="IPR032783">
    <property type="entry name" value="AraC_lig"/>
</dbReference>
<dbReference type="OrthoDB" id="9783876at2"/>
<name>A0A1H2Q930_9GAMM</name>
<dbReference type="InterPro" id="IPR050204">
    <property type="entry name" value="AraC_XylS_family_regulators"/>
</dbReference>
<protein>
    <submittedName>
        <fullName evidence="6">Transcriptional regulator, AraC family</fullName>
    </submittedName>
</protein>
<keyword evidence="2" id="KW-0238">DNA-binding</keyword>
<evidence type="ECO:0000256" key="3">
    <source>
        <dbReference type="ARBA" id="ARBA00023159"/>
    </source>
</evidence>
<dbReference type="PANTHER" id="PTHR46796">
    <property type="entry name" value="HTH-TYPE TRANSCRIPTIONAL ACTIVATOR RHAS-RELATED"/>
    <property type="match status" value="1"/>
</dbReference>
<dbReference type="InterPro" id="IPR020449">
    <property type="entry name" value="Tscrpt_reg_AraC-type_HTH"/>
</dbReference>
<dbReference type="RefSeq" id="WP_092567441.1">
    <property type="nucleotide sequence ID" value="NZ_BMXH01000001.1"/>
</dbReference>
<gene>
    <name evidence="6" type="ORF">SAMN05443545_10110</name>
</gene>
<evidence type="ECO:0000259" key="5">
    <source>
        <dbReference type="PROSITE" id="PS01124"/>
    </source>
</evidence>
<sequence length="325" mass="35232">MRKSPAPDRVSSEWINELLLGMRLSGLNYRCIQVAPPFGIHFNNGNRCAQFHFVVHGPVTLKAGDDCLRLDTGDAVLLPRGGDHHLLSSPTVESLDIERIDAIPLCDGFSRVDECAGATKDRQAVHLFSGCMQFDLGGMHPLVSMMPTIMHVGTLLSRYPEILPMLEAMARESRLERAGAASILSRLADVVAASIVRGWVECGCSDIGGWVEALRDPRLGKVIAAIHRAPDHPWTVAEMAATMGSSRSVFAERFRATLGLSPLGYVTQLRMRLASQWIAEKDISLEQVAERLGYGSQAAFARAFKRETGRTPGAVRGSASGGGAR</sequence>
<evidence type="ECO:0000256" key="4">
    <source>
        <dbReference type="ARBA" id="ARBA00023163"/>
    </source>
</evidence>
<dbReference type="PRINTS" id="PR00032">
    <property type="entry name" value="HTHARAC"/>
</dbReference>
<reference evidence="6 7" key="1">
    <citation type="submission" date="2016-10" db="EMBL/GenBank/DDBJ databases">
        <authorList>
            <person name="de Groot N.N."/>
        </authorList>
    </citation>
    <scope>NUCLEOTIDE SEQUENCE [LARGE SCALE GENOMIC DNA]</scope>
    <source>
        <strain evidence="6 7">DSM 19219</strain>
    </source>
</reference>
<dbReference type="GO" id="GO:0003700">
    <property type="term" value="F:DNA-binding transcription factor activity"/>
    <property type="evidence" value="ECO:0007669"/>
    <property type="project" value="InterPro"/>
</dbReference>
<dbReference type="Pfam" id="PF12833">
    <property type="entry name" value="HTH_18"/>
    <property type="match status" value="1"/>
</dbReference>
<dbReference type="InterPro" id="IPR018060">
    <property type="entry name" value="HTH_AraC"/>
</dbReference>
<dbReference type="Proteomes" id="UP000198500">
    <property type="component" value="Unassembled WGS sequence"/>
</dbReference>
<dbReference type="SUPFAM" id="SSF51215">
    <property type="entry name" value="Regulatory protein AraC"/>
    <property type="match status" value="1"/>
</dbReference>
<dbReference type="GO" id="GO:0043565">
    <property type="term" value="F:sequence-specific DNA binding"/>
    <property type="evidence" value="ECO:0007669"/>
    <property type="project" value="InterPro"/>
</dbReference>
<dbReference type="PROSITE" id="PS01124">
    <property type="entry name" value="HTH_ARAC_FAMILY_2"/>
    <property type="match status" value="1"/>
</dbReference>
<dbReference type="InterPro" id="IPR018062">
    <property type="entry name" value="HTH_AraC-typ_CS"/>
</dbReference>
<evidence type="ECO:0000313" key="7">
    <source>
        <dbReference type="Proteomes" id="UP000198500"/>
    </source>
</evidence>
<dbReference type="SMART" id="SM00342">
    <property type="entry name" value="HTH_ARAC"/>
    <property type="match status" value="1"/>
</dbReference>